<feature type="chain" id="PRO_5024939431" evidence="1">
    <location>
        <begin position="20"/>
        <end position="356"/>
    </location>
</feature>
<proteinExistence type="predicted"/>
<reference evidence="2 3" key="1">
    <citation type="submission" date="2019-09" db="EMBL/GenBank/DDBJ databases">
        <title>Genome Sequence of Larkinella sp MA1.</title>
        <authorList>
            <person name="Srinivasan S."/>
        </authorList>
    </citation>
    <scope>NUCLEOTIDE SEQUENCE [LARGE SCALE GENOMIC DNA]</scope>
    <source>
        <strain evidence="2 3">MA1</strain>
    </source>
</reference>
<accession>A0A5N1JPZ1</accession>
<keyword evidence="3" id="KW-1185">Reference proteome</keyword>
<dbReference type="EMBL" id="VTWS01000001">
    <property type="protein sequence ID" value="KAA9356362.1"/>
    <property type="molecule type" value="Genomic_DNA"/>
</dbReference>
<dbReference type="Proteomes" id="UP000326344">
    <property type="component" value="Unassembled WGS sequence"/>
</dbReference>
<evidence type="ECO:0000256" key="1">
    <source>
        <dbReference type="SAM" id="SignalP"/>
    </source>
</evidence>
<name>A0A5N1JPZ1_9BACT</name>
<comment type="caution">
    <text evidence="2">The sequence shown here is derived from an EMBL/GenBank/DDBJ whole genome shotgun (WGS) entry which is preliminary data.</text>
</comment>
<organism evidence="2 3">
    <name type="scientific">Larkinella humicola</name>
    <dbReference type="NCBI Taxonomy" id="2607654"/>
    <lineage>
        <taxon>Bacteria</taxon>
        <taxon>Pseudomonadati</taxon>
        <taxon>Bacteroidota</taxon>
        <taxon>Cytophagia</taxon>
        <taxon>Cytophagales</taxon>
        <taxon>Spirosomataceae</taxon>
        <taxon>Larkinella</taxon>
    </lineage>
</organism>
<sequence>MWKRLAFVAATLLILSVIRCTPTPHQVPNDSLKVWLVGLDGKTLLLDQKAAESVPPPPVKQDKNGSYYGTRFALSPEQYSRLKQAKNPAIIRVLYGEKDQFLRAEAFPLSQLLQEGNIDLPDAQLIPPKAVQIDYQVVDYPTPLSLPMIIQEVDLRKYPWSIYGRLVIRLPYRIVCYFTTTSPCELERCLRYPPEFNFESIEILANAGPAVIKTLTSADCAVTLAASQAFSTAGPSATFKIRATLKRLRAAPASPAPVYSFRFSNSSLPSRLEASNLVSVDLSSLATLAVGATQTIEFQLSWILPTGIGAKDFFVVNNATYDAIVAKGGCSTPNTMQYYAEDRFRFNLNGAVGGCL</sequence>
<evidence type="ECO:0000313" key="3">
    <source>
        <dbReference type="Proteomes" id="UP000326344"/>
    </source>
</evidence>
<gene>
    <name evidence="2" type="ORF">F0P93_01000</name>
</gene>
<protein>
    <submittedName>
        <fullName evidence="2">Uncharacterized protein</fullName>
    </submittedName>
</protein>
<keyword evidence="1" id="KW-0732">Signal</keyword>
<evidence type="ECO:0000313" key="2">
    <source>
        <dbReference type="EMBL" id="KAA9356362.1"/>
    </source>
</evidence>
<dbReference type="AlphaFoldDB" id="A0A5N1JPZ1"/>
<feature type="signal peptide" evidence="1">
    <location>
        <begin position="1"/>
        <end position="19"/>
    </location>
</feature>
<dbReference type="RefSeq" id="WP_150874522.1">
    <property type="nucleotide sequence ID" value="NZ_VTWS01000001.1"/>
</dbReference>